<name>B0W8J0_CULQU</name>
<evidence type="ECO:0000313" key="15">
    <source>
        <dbReference type="Proteomes" id="UP000002320"/>
    </source>
</evidence>
<evidence type="ECO:0000256" key="9">
    <source>
        <dbReference type="ARBA" id="ARBA00023125"/>
    </source>
</evidence>
<feature type="transmembrane region" description="Helical" evidence="11">
    <location>
        <begin position="304"/>
        <end position="324"/>
    </location>
</feature>
<dbReference type="KEGG" id="cqu:CpipJ_CPIJ003298"/>
<accession>B0W8J0</accession>
<reference evidence="13" key="1">
    <citation type="submission" date="2007-03" db="EMBL/GenBank/DDBJ databases">
        <title>Annotation of Culex pipiens quinquefasciatus.</title>
        <authorList>
            <consortium name="The Broad Institute Genome Sequencing Platform"/>
            <person name="Atkinson P.W."/>
            <person name="Hemingway J."/>
            <person name="Christensen B.M."/>
            <person name="Higgs S."/>
            <person name="Kodira C."/>
            <person name="Hannick L."/>
            <person name="Megy K."/>
            <person name="O'Leary S."/>
            <person name="Pearson M."/>
            <person name="Haas B.J."/>
            <person name="Mauceli E."/>
            <person name="Wortman J.R."/>
            <person name="Lee N.H."/>
            <person name="Guigo R."/>
            <person name="Stanke M."/>
            <person name="Alvarado L."/>
            <person name="Amedeo P."/>
            <person name="Antoine C.H."/>
            <person name="Arensburger P."/>
            <person name="Bidwell S.L."/>
            <person name="Crawford M."/>
            <person name="Camaro F."/>
            <person name="Devon K."/>
            <person name="Engels R."/>
            <person name="Hammond M."/>
            <person name="Howarth C."/>
            <person name="Koehrsen M."/>
            <person name="Lawson D."/>
            <person name="Montgomery P."/>
            <person name="Nene V."/>
            <person name="Nusbaum C."/>
            <person name="Puiu D."/>
            <person name="Romero-Severson J."/>
            <person name="Severson D.W."/>
            <person name="Shumway M."/>
            <person name="Sisk P."/>
            <person name="Stolte C."/>
            <person name="Zeng Q."/>
            <person name="Eisenstadt E."/>
            <person name="Fraser-Liggett C."/>
            <person name="Strausberg R."/>
            <person name="Galagan J."/>
            <person name="Birren B."/>
            <person name="Collins F.H."/>
        </authorList>
    </citation>
    <scope>NUCLEOTIDE SEQUENCE [LARGE SCALE GENOMIC DNA]</scope>
    <source>
        <strain evidence="13">JHB</strain>
    </source>
</reference>
<dbReference type="VEuPathDB" id="VectorBase:CQUJHB016892"/>
<feature type="domain" description="THAP-type" evidence="12">
    <location>
        <begin position="306"/>
        <end position="381"/>
    </location>
</feature>
<evidence type="ECO:0000259" key="12">
    <source>
        <dbReference type="SMART" id="SM00980"/>
    </source>
</evidence>
<dbReference type="InParanoid" id="B0W8J0"/>
<evidence type="ECO:0000256" key="1">
    <source>
        <dbReference type="ARBA" id="ARBA00004141"/>
    </source>
</evidence>
<evidence type="ECO:0000256" key="7">
    <source>
        <dbReference type="ARBA" id="ARBA00022833"/>
    </source>
</evidence>
<dbReference type="PANTHER" id="PTHR11119">
    <property type="entry name" value="XANTHINE-URACIL / VITAMIN C PERMEASE FAMILY MEMBER"/>
    <property type="match status" value="1"/>
</dbReference>
<evidence type="ECO:0000256" key="4">
    <source>
        <dbReference type="ARBA" id="ARBA00022692"/>
    </source>
</evidence>
<comment type="subcellular location">
    <subcellularLocation>
        <location evidence="1">Membrane</location>
        <topology evidence="1">Multi-pass membrane protein</topology>
    </subcellularLocation>
</comment>
<dbReference type="VEuPathDB" id="VectorBase:CPIJ003298"/>
<proteinExistence type="inferred from homology"/>
<keyword evidence="9" id="KW-0238">DNA-binding</keyword>
<keyword evidence="7" id="KW-0862">Zinc</keyword>
<sequence length="562" mass="62585">MNPDPTQIASVRKLPQPWDTELQTALEDRRDKFIAWRRKLDYESYCIYTDAEQQFKHYLTMIGAIVSIPFILTPALCMEDEDPSRDHHFYMIFVTGIVTYIQATWGCRLPIWKCPAESVMAPLDAEAKPELWQLFPVLLTILIMWSLCGVLTATNVFPSGHPARTDVRIRVLEDAAWFRVPYPGQFGIPTVTLAGVLGMLAGVLACTVESISYYPTVSQMCGAPPPPLHAINRGIGTEGLGTVLAGLWGSGNGTNTFGENVGAIGVTKVGSRRVIQWAAIIMIFQGVLNKFGAAFIMIPDPVVGGIFCVMFGMIAAFGLSALHATAWAKAASREDLLEKNLNNIVKYYLCSEHFTNDCFQDPPHNRKLKKTSRPTMVVPIPTIFRNNFDECVSKSLKEDIADVQLQEQLPEDSGGCSYLAGHQTELQDPLLLEEYIAFNQDHDQDSEILEEHFVQSSDDFESLAGKEEELVEEEDEECQFSEAEPSPNLCRLCLSNGDNELLVPIFGDGSEMAYILERILPDYPICPGDGFSQKVCLTCLEDATRCLNTIETFRAAQEKLKR</sequence>
<dbReference type="InterPro" id="IPR006042">
    <property type="entry name" value="Xan_ur_permease"/>
</dbReference>
<dbReference type="GO" id="GO:0003677">
    <property type="term" value="F:DNA binding"/>
    <property type="evidence" value="ECO:0007669"/>
    <property type="project" value="UniProtKB-KW"/>
</dbReference>
<dbReference type="VEuPathDB" id="VectorBase:CQUJHB005528"/>
<dbReference type="EMBL" id="DS231859">
    <property type="protein sequence ID" value="EDS39040.1"/>
    <property type="molecule type" value="Genomic_DNA"/>
</dbReference>
<feature type="transmembrane region" description="Helical" evidence="11">
    <location>
        <begin position="58"/>
        <end position="77"/>
    </location>
</feature>
<keyword evidence="8 11" id="KW-1133">Transmembrane helix</keyword>
<keyword evidence="15" id="KW-1185">Reference proteome</keyword>
<protein>
    <recommendedName>
        <fullName evidence="12">THAP-type domain-containing protein</fullName>
    </recommendedName>
</protein>
<dbReference type="GO" id="GO:0022857">
    <property type="term" value="F:transmembrane transporter activity"/>
    <property type="evidence" value="ECO:0007669"/>
    <property type="project" value="InterPro"/>
</dbReference>
<dbReference type="EnsemblMetazoa" id="CPIJ003298-RA">
    <property type="protein sequence ID" value="CPIJ003298-PA"/>
    <property type="gene ID" value="CPIJ003298"/>
</dbReference>
<evidence type="ECO:0000313" key="13">
    <source>
        <dbReference type="EMBL" id="EDS39040.1"/>
    </source>
</evidence>
<dbReference type="InterPro" id="IPR006043">
    <property type="entry name" value="NCS2"/>
</dbReference>
<gene>
    <name evidence="14" type="primary">6034745</name>
    <name evidence="13" type="ORF">CpipJ_CPIJ003298</name>
</gene>
<dbReference type="Proteomes" id="UP000002320">
    <property type="component" value="Unassembled WGS sequence"/>
</dbReference>
<dbReference type="PROSITE" id="PS01116">
    <property type="entry name" value="XANTH_URACIL_PERMASE"/>
    <property type="match status" value="1"/>
</dbReference>
<keyword evidence="4 11" id="KW-0812">Transmembrane</keyword>
<keyword evidence="5" id="KW-0479">Metal-binding</keyword>
<evidence type="ECO:0000256" key="2">
    <source>
        <dbReference type="ARBA" id="ARBA00008821"/>
    </source>
</evidence>
<evidence type="ECO:0000256" key="5">
    <source>
        <dbReference type="ARBA" id="ARBA00022723"/>
    </source>
</evidence>
<dbReference type="eggNOG" id="KOG1292">
    <property type="taxonomic scope" value="Eukaryota"/>
</dbReference>
<dbReference type="AlphaFoldDB" id="B0W8J0"/>
<evidence type="ECO:0000256" key="11">
    <source>
        <dbReference type="SAM" id="Phobius"/>
    </source>
</evidence>
<evidence type="ECO:0000313" key="14">
    <source>
        <dbReference type="EnsemblMetazoa" id="CPIJ003298-PA"/>
    </source>
</evidence>
<evidence type="ECO:0000256" key="3">
    <source>
        <dbReference type="ARBA" id="ARBA00022448"/>
    </source>
</evidence>
<dbReference type="SUPFAM" id="SSF57716">
    <property type="entry name" value="Glucocorticoid receptor-like (DNA-binding domain)"/>
    <property type="match status" value="2"/>
</dbReference>
<dbReference type="SMART" id="SM00980">
    <property type="entry name" value="THAP"/>
    <property type="match status" value="1"/>
</dbReference>
<dbReference type="HOGENOM" id="CLU_485073_0_0_1"/>
<evidence type="ECO:0000256" key="6">
    <source>
        <dbReference type="ARBA" id="ARBA00022771"/>
    </source>
</evidence>
<feature type="transmembrane region" description="Helical" evidence="11">
    <location>
        <begin position="89"/>
        <end position="111"/>
    </location>
</feature>
<dbReference type="STRING" id="7176.B0W8J0"/>
<reference evidence="14" key="2">
    <citation type="submission" date="2020-05" db="UniProtKB">
        <authorList>
            <consortium name="EnsemblMetazoa"/>
        </authorList>
    </citation>
    <scope>IDENTIFICATION</scope>
    <source>
        <strain evidence="14">JHB</strain>
    </source>
</reference>
<keyword evidence="3" id="KW-0813">Transport</keyword>
<evidence type="ECO:0000256" key="10">
    <source>
        <dbReference type="ARBA" id="ARBA00023136"/>
    </source>
</evidence>
<feature type="transmembrane region" description="Helical" evidence="11">
    <location>
        <begin position="131"/>
        <end position="154"/>
    </location>
</feature>
<keyword evidence="6" id="KW-0863">Zinc-finger</keyword>
<keyword evidence="10 11" id="KW-0472">Membrane</keyword>
<dbReference type="InterPro" id="IPR006612">
    <property type="entry name" value="THAP_Znf"/>
</dbReference>
<dbReference type="Pfam" id="PF00860">
    <property type="entry name" value="Xan_ur_permease"/>
    <property type="match status" value="1"/>
</dbReference>
<dbReference type="GO" id="GO:0005886">
    <property type="term" value="C:plasma membrane"/>
    <property type="evidence" value="ECO:0007669"/>
    <property type="project" value="UniProtKB-ARBA"/>
</dbReference>
<dbReference type="GO" id="GO:0008270">
    <property type="term" value="F:zinc ion binding"/>
    <property type="evidence" value="ECO:0007669"/>
    <property type="project" value="UniProtKB-KW"/>
</dbReference>
<dbReference type="OrthoDB" id="8948150at2759"/>
<organism>
    <name type="scientific">Culex quinquefasciatus</name>
    <name type="common">Southern house mosquito</name>
    <name type="synonym">Culex pungens</name>
    <dbReference type="NCBI Taxonomy" id="7176"/>
    <lineage>
        <taxon>Eukaryota</taxon>
        <taxon>Metazoa</taxon>
        <taxon>Ecdysozoa</taxon>
        <taxon>Arthropoda</taxon>
        <taxon>Hexapoda</taxon>
        <taxon>Insecta</taxon>
        <taxon>Pterygota</taxon>
        <taxon>Neoptera</taxon>
        <taxon>Endopterygota</taxon>
        <taxon>Diptera</taxon>
        <taxon>Nematocera</taxon>
        <taxon>Culicoidea</taxon>
        <taxon>Culicidae</taxon>
        <taxon>Culicinae</taxon>
        <taxon>Culicini</taxon>
        <taxon>Culex</taxon>
        <taxon>Culex</taxon>
    </lineage>
</organism>
<feature type="transmembrane region" description="Helical" evidence="11">
    <location>
        <begin position="277"/>
        <end position="298"/>
    </location>
</feature>
<comment type="similarity">
    <text evidence="2">Belongs to the nucleobase:cation symporter-2 (NCS2) (TC 2.A.40) family.</text>
</comment>
<evidence type="ECO:0000256" key="8">
    <source>
        <dbReference type="ARBA" id="ARBA00022989"/>
    </source>
</evidence>